<dbReference type="SUPFAM" id="SSF53335">
    <property type="entry name" value="S-adenosyl-L-methionine-dependent methyltransferases"/>
    <property type="match status" value="1"/>
</dbReference>
<dbReference type="RefSeq" id="WP_338576051.1">
    <property type="nucleotide sequence ID" value="NZ_CP146369.1"/>
</dbReference>
<organism evidence="1 2">
    <name type="scientific">Brevundimonas olei</name>
    <dbReference type="NCBI Taxonomy" id="657642"/>
    <lineage>
        <taxon>Bacteria</taxon>
        <taxon>Pseudomonadati</taxon>
        <taxon>Pseudomonadota</taxon>
        <taxon>Alphaproteobacteria</taxon>
        <taxon>Caulobacterales</taxon>
        <taxon>Caulobacteraceae</taxon>
        <taxon>Brevundimonas</taxon>
    </lineage>
</organism>
<evidence type="ECO:0000313" key="2">
    <source>
        <dbReference type="Proteomes" id="UP001363460"/>
    </source>
</evidence>
<dbReference type="Proteomes" id="UP001363460">
    <property type="component" value="Chromosome"/>
</dbReference>
<protein>
    <submittedName>
        <fullName evidence="1">DUF938 domain-containing protein</fullName>
    </submittedName>
</protein>
<dbReference type="InterPro" id="IPR029063">
    <property type="entry name" value="SAM-dependent_MTases_sf"/>
</dbReference>
<keyword evidence="2" id="KW-1185">Reference proteome</keyword>
<dbReference type="EMBL" id="CP146369">
    <property type="protein sequence ID" value="WWT54023.1"/>
    <property type="molecule type" value="Genomic_DNA"/>
</dbReference>
<dbReference type="PANTHER" id="PTHR20974:SF0">
    <property type="entry name" value="UPF0585 PROTEIN CG18661"/>
    <property type="match status" value="1"/>
</dbReference>
<dbReference type="InterPro" id="IPR010342">
    <property type="entry name" value="DUF938"/>
</dbReference>
<sequence length="215" mass="22815">MDSVKSTPGGSSSALTSPAAERNSAAILEVLRAHLPDQGRVLEIAAGSGQHAAAFAAALPGLQWTPSDPSPEARASIEAWRSTADAGNLRPAQTIDMLDEASWSGEALNAPLDAIVCINMIHISPWAATEGLMRLAERSLTRPGGVLYLYGPYREAEAPLAPSNAAFDDSLKARDPAWGLRDRGEVETLARSHGLALTLRRAMPANNLSLIFRRV</sequence>
<evidence type="ECO:0000313" key="1">
    <source>
        <dbReference type="EMBL" id="WWT54023.1"/>
    </source>
</evidence>
<accession>A0ABZ2IFC2</accession>
<dbReference type="Pfam" id="PF06080">
    <property type="entry name" value="DUF938"/>
    <property type="match status" value="1"/>
</dbReference>
<reference evidence="1 2" key="1">
    <citation type="submission" date="2024-02" db="EMBL/GenBank/DDBJ databases">
        <title>Distribution and functional of Brevundimonas-related endobacteria within Verticillium dahliae.</title>
        <authorList>
            <person name="Zeng H."/>
        </authorList>
    </citation>
    <scope>NUCLEOTIDE SEQUENCE [LARGE SCALE GENOMIC DNA]</scope>
    <source>
        <strain evidence="1 2">TRM 44200</strain>
    </source>
</reference>
<proteinExistence type="predicted"/>
<name>A0ABZ2IFC2_9CAUL</name>
<dbReference type="Gene3D" id="3.40.50.150">
    <property type="entry name" value="Vaccinia Virus protein VP39"/>
    <property type="match status" value="1"/>
</dbReference>
<dbReference type="PANTHER" id="PTHR20974">
    <property type="entry name" value="UPF0585 PROTEIN CG18661"/>
    <property type="match status" value="1"/>
</dbReference>
<gene>
    <name evidence="1" type="ORF">V8J38_12260</name>
</gene>